<sequence length="124" mass="13404">MLRPCAHDSLVRLSWRAGNGTMLGITFVDAVVKAKKAKKAKKEKSKSKNAEKQKRRPSSSGEGSSSGDDDAAAGRAKQGSPLQPAVQREEWMTVPRCCSRACQRGRLPHCPHSRVPPSRAAALL</sequence>
<evidence type="ECO:0000313" key="3">
    <source>
        <dbReference type="Proteomes" id="UP000485058"/>
    </source>
</evidence>
<comment type="caution">
    <text evidence="2">The sequence shown here is derived from an EMBL/GenBank/DDBJ whole genome shotgun (WGS) entry which is preliminary data.</text>
</comment>
<accession>A0A6A0AAS8</accession>
<organism evidence="2 3">
    <name type="scientific">Haematococcus lacustris</name>
    <name type="common">Green alga</name>
    <name type="synonym">Haematococcus pluvialis</name>
    <dbReference type="NCBI Taxonomy" id="44745"/>
    <lineage>
        <taxon>Eukaryota</taxon>
        <taxon>Viridiplantae</taxon>
        <taxon>Chlorophyta</taxon>
        <taxon>core chlorophytes</taxon>
        <taxon>Chlorophyceae</taxon>
        <taxon>CS clade</taxon>
        <taxon>Chlamydomonadales</taxon>
        <taxon>Haematococcaceae</taxon>
        <taxon>Haematococcus</taxon>
    </lineage>
</organism>
<dbReference type="EMBL" id="BLLF01004223">
    <property type="protein sequence ID" value="GFH29184.1"/>
    <property type="molecule type" value="Genomic_DNA"/>
</dbReference>
<evidence type="ECO:0000313" key="2">
    <source>
        <dbReference type="EMBL" id="GFH29184.1"/>
    </source>
</evidence>
<protein>
    <submittedName>
        <fullName evidence="2">Uncharacterized protein</fullName>
    </submittedName>
</protein>
<feature type="region of interest" description="Disordered" evidence="1">
    <location>
        <begin position="34"/>
        <end position="89"/>
    </location>
</feature>
<dbReference type="AlphaFoldDB" id="A0A6A0AAS8"/>
<reference evidence="2 3" key="1">
    <citation type="submission" date="2020-02" db="EMBL/GenBank/DDBJ databases">
        <title>Draft genome sequence of Haematococcus lacustris strain NIES-144.</title>
        <authorList>
            <person name="Morimoto D."/>
            <person name="Nakagawa S."/>
            <person name="Yoshida T."/>
            <person name="Sawayama S."/>
        </authorList>
    </citation>
    <scope>NUCLEOTIDE SEQUENCE [LARGE SCALE GENOMIC DNA]</scope>
    <source>
        <strain evidence="2 3">NIES-144</strain>
    </source>
</reference>
<dbReference type="Proteomes" id="UP000485058">
    <property type="component" value="Unassembled WGS sequence"/>
</dbReference>
<feature type="compositionally biased region" description="Basic residues" evidence="1">
    <location>
        <begin position="34"/>
        <end position="45"/>
    </location>
</feature>
<evidence type="ECO:0000256" key="1">
    <source>
        <dbReference type="SAM" id="MobiDB-lite"/>
    </source>
</evidence>
<feature type="region of interest" description="Disordered" evidence="1">
    <location>
        <begin position="104"/>
        <end position="124"/>
    </location>
</feature>
<proteinExistence type="predicted"/>
<keyword evidence="3" id="KW-1185">Reference proteome</keyword>
<name>A0A6A0AAS8_HAELA</name>
<gene>
    <name evidence="2" type="ORF">HaLaN_27809</name>
</gene>